<protein>
    <submittedName>
        <fullName evidence="3">Uncharacterized protein</fullName>
    </submittedName>
</protein>
<keyword evidence="2" id="KW-1133">Transmembrane helix</keyword>
<evidence type="ECO:0000313" key="3">
    <source>
        <dbReference type="EMBL" id="KAK0742649.1"/>
    </source>
</evidence>
<feature type="compositionally biased region" description="Basic and acidic residues" evidence="1">
    <location>
        <begin position="139"/>
        <end position="153"/>
    </location>
</feature>
<feature type="transmembrane region" description="Helical" evidence="2">
    <location>
        <begin position="342"/>
        <end position="365"/>
    </location>
</feature>
<evidence type="ECO:0000256" key="2">
    <source>
        <dbReference type="SAM" id="Phobius"/>
    </source>
</evidence>
<reference evidence="3" key="1">
    <citation type="submission" date="2023-06" db="EMBL/GenBank/DDBJ databases">
        <title>Genome-scale phylogeny and comparative genomics of the fungal order Sordariales.</title>
        <authorList>
            <consortium name="Lawrence Berkeley National Laboratory"/>
            <person name="Hensen N."/>
            <person name="Bonometti L."/>
            <person name="Westerberg I."/>
            <person name="Brannstrom I.O."/>
            <person name="Guillou S."/>
            <person name="Cros-Aarteil S."/>
            <person name="Calhoun S."/>
            <person name="Haridas S."/>
            <person name="Kuo A."/>
            <person name="Mondo S."/>
            <person name="Pangilinan J."/>
            <person name="Riley R."/>
            <person name="LaButti K."/>
            <person name="Andreopoulos B."/>
            <person name="Lipzen A."/>
            <person name="Chen C."/>
            <person name="Yanf M."/>
            <person name="Daum C."/>
            <person name="Ng V."/>
            <person name="Clum A."/>
            <person name="Steindorff A."/>
            <person name="Ohm R."/>
            <person name="Martin F."/>
            <person name="Silar P."/>
            <person name="Natvig D."/>
            <person name="Lalanne C."/>
            <person name="Gautier V."/>
            <person name="Ament-velasquez S.L."/>
            <person name="Kruys A."/>
            <person name="Hutchinson M.I."/>
            <person name="Powell A.J."/>
            <person name="Barry K."/>
            <person name="Miller A.N."/>
            <person name="Grigoriev I.V."/>
            <person name="Debuchy R."/>
            <person name="Gladieux P."/>
            <person name="Thoren M.H."/>
            <person name="Johannesson H."/>
        </authorList>
    </citation>
    <scope>NUCLEOTIDE SEQUENCE</scope>
    <source>
        <strain evidence="3">SMH3187-1</strain>
    </source>
</reference>
<accession>A0AA40K1K4</accession>
<keyword evidence="4" id="KW-1185">Reference proteome</keyword>
<feature type="transmembrane region" description="Helical" evidence="2">
    <location>
        <begin position="262"/>
        <end position="284"/>
    </location>
</feature>
<comment type="caution">
    <text evidence="3">The sequence shown here is derived from an EMBL/GenBank/DDBJ whole genome shotgun (WGS) entry which is preliminary data.</text>
</comment>
<keyword evidence="2" id="KW-0812">Transmembrane</keyword>
<gene>
    <name evidence="3" type="ORF">B0T18DRAFT_413427</name>
</gene>
<dbReference type="Proteomes" id="UP001172155">
    <property type="component" value="Unassembled WGS sequence"/>
</dbReference>
<name>A0AA40K1K4_9PEZI</name>
<sequence length="436" mass="48184">MNFTVVVPEGSSNHGDPRLICLIPRWHDYITFFLANYLAHAATLVTFPGQSVLESISYALAALLLPSYGVLRTVKLLFVRPGLERDPLHRAAKAGALCMVVAKWIEPEVSEHEGTDSPQLALSMQQHEMWFPLIEGAEREARSQHEPPDHDSNIPRQSTNMSTPQRTTAGLNWWPKSRDGLPSNCSIHGLRQLPSNYEIIQVPPNIPLRWRQSGSAAGWNSTKGDPFLASSYNVPKIVVSLLQSVWASITLYRTRGNQIDQYGYAAFGLTVAPYAFMSAVNILANLVMPEYPAMFIVHTPDLDKAVGEGGVVEGVVAEIDPDKVKGYDGMLKEEWGDKYPGIWYIVTTWVLLFTPLIIVGALSRFTTGESSTVMQRGFIMSWQVVSIACGVIPYWHGRIGHAAWIGTCWIFAAPAIGGMVMVGLEIKDYGVCTKIL</sequence>
<evidence type="ECO:0000313" key="4">
    <source>
        <dbReference type="Proteomes" id="UP001172155"/>
    </source>
</evidence>
<dbReference type="EMBL" id="JAUKUD010000005">
    <property type="protein sequence ID" value="KAK0742649.1"/>
    <property type="molecule type" value="Genomic_DNA"/>
</dbReference>
<proteinExistence type="predicted"/>
<keyword evidence="2" id="KW-0472">Membrane</keyword>
<feature type="compositionally biased region" description="Polar residues" evidence="1">
    <location>
        <begin position="154"/>
        <end position="170"/>
    </location>
</feature>
<feature type="transmembrane region" description="Helical" evidence="2">
    <location>
        <begin position="402"/>
        <end position="424"/>
    </location>
</feature>
<feature type="transmembrane region" description="Helical" evidence="2">
    <location>
        <begin position="377"/>
        <end position="396"/>
    </location>
</feature>
<dbReference type="AlphaFoldDB" id="A0AA40K1K4"/>
<organism evidence="3 4">
    <name type="scientific">Schizothecium vesticola</name>
    <dbReference type="NCBI Taxonomy" id="314040"/>
    <lineage>
        <taxon>Eukaryota</taxon>
        <taxon>Fungi</taxon>
        <taxon>Dikarya</taxon>
        <taxon>Ascomycota</taxon>
        <taxon>Pezizomycotina</taxon>
        <taxon>Sordariomycetes</taxon>
        <taxon>Sordariomycetidae</taxon>
        <taxon>Sordariales</taxon>
        <taxon>Schizotheciaceae</taxon>
        <taxon>Schizothecium</taxon>
    </lineage>
</organism>
<evidence type="ECO:0000256" key="1">
    <source>
        <dbReference type="SAM" id="MobiDB-lite"/>
    </source>
</evidence>
<feature type="region of interest" description="Disordered" evidence="1">
    <location>
        <begin position="139"/>
        <end position="175"/>
    </location>
</feature>